<organism evidence="1 2">
    <name type="scientific">Turicibacter sanguinis</name>
    <dbReference type="NCBI Taxonomy" id="154288"/>
    <lineage>
        <taxon>Bacteria</taxon>
        <taxon>Bacillati</taxon>
        <taxon>Bacillota</taxon>
        <taxon>Erysipelotrichia</taxon>
        <taxon>Erysipelotrichales</taxon>
        <taxon>Turicibacteraceae</taxon>
        <taxon>Turicibacter</taxon>
    </lineage>
</organism>
<protein>
    <submittedName>
        <fullName evidence="1">DUF3899 domain-containing protein</fullName>
    </submittedName>
</protein>
<proteinExistence type="predicted"/>
<dbReference type="Pfam" id="PF13038">
    <property type="entry name" value="DUF3899"/>
    <property type="match status" value="1"/>
</dbReference>
<dbReference type="AlphaFoldDB" id="A0A173SXT5"/>
<dbReference type="RefSeq" id="WP_006784300.1">
    <property type="nucleotide sequence ID" value="NZ_CAJJOK010000011.1"/>
</dbReference>
<dbReference type="GeneID" id="60057526"/>
<reference evidence="1 2" key="1">
    <citation type="journal article" date="2019" name="Nat. Med.">
        <title>A library of human gut bacterial isolates paired with longitudinal multiomics data enables mechanistic microbiome research.</title>
        <authorList>
            <person name="Poyet M."/>
            <person name="Groussin M."/>
            <person name="Gibbons S.M."/>
            <person name="Avila-Pacheco J."/>
            <person name="Jiang X."/>
            <person name="Kearney S.M."/>
            <person name="Perrotta A.R."/>
            <person name="Berdy B."/>
            <person name="Zhao S."/>
            <person name="Lieberman T.D."/>
            <person name="Swanson P.K."/>
            <person name="Smith M."/>
            <person name="Roesemann S."/>
            <person name="Alexander J.E."/>
            <person name="Rich S.A."/>
            <person name="Livny J."/>
            <person name="Vlamakis H."/>
            <person name="Clish C."/>
            <person name="Bullock K."/>
            <person name="Deik A."/>
            <person name="Scott J."/>
            <person name="Pierce K.A."/>
            <person name="Xavier R.J."/>
            <person name="Alm E.J."/>
        </authorList>
    </citation>
    <scope>NUCLEOTIDE SEQUENCE [LARGE SCALE GENOMIC DNA]</scope>
    <source>
        <strain evidence="1 2">BIOML-A198</strain>
    </source>
</reference>
<dbReference type="EMBL" id="WMQE01000035">
    <property type="protein sequence ID" value="MTK22339.1"/>
    <property type="molecule type" value="Genomic_DNA"/>
</dbReference>
<evidence type="ECO:0000313" key="1">
    <source>
        <dbReference type="EMBL" id="MTK22339.1"/>
    </source>
</evidence>
<dbReference type="Proteomes" id="UP000487649">
    <property type="component" value="Unassembled WGS sequence"/>
</dbReference>
<evidence type="ECO:0000313" key="2">
    <source>
        <dbReference type="Proteomes" id="UP000487649"/>
    </source>
</evidence>
<accession>A0A173SXT5</accession>
<dbReference type="OrthoDB" id="9810629at2"/>
<sequence>MTQRYSVFFKSIAWMLGITTFFLMTQSIVRFNILGEIKSLFNHFSVTDLSLIFKQFVSHFSLINMINTLFLVALLFFCIYCFKWILDQGAFYTFQYSWQKTKRYVLFFLPKYWPTKKNIDKQNDYDEETGEKIFHTFEEFYEHKQASKWEDINQLLLSSIVLVIFTTIISFMII</sequence>
<comment type="caution">
    <text evidence="1">The sequence shown here is derived from an EMBL/GenBank/DDBJ whole genome shotgun (WGS) entry which is preliminary data.</text>
</comment>
<name>A0A173SXT5_9FIRM</name>
<dbReference type="InterPro" id="IPR025007">
    <property type="entry name" value="DUF3899"/>
</dbReference>
<gene>
    <name evidence="1" type="ORF">GMA92_13050</name>
</gene>